<dbReference type="eggNOG" id="ENOG5032Z61">
    <property type="taxonomic scope" value="Bacteria"/>
</dbReference>
<dbReference type="Gene3D" id="1.20.120.330">
    <property type="entry name" value="Nucleotidyltransferases domain 2"/>
    <property type="match status" value="1"/>
</dbReference>
<accession>D3PB83</accession>
<organism evidence="1 2">
    <name type="scientific">Deferribacter desulfuricans (strain DSM 14783 / JCM 11476 / NBRC 101012 / SSM1)</name>
    <dbReference type="NCBI Taxonomy" id="639282"/>
    <lineage>
        <taxon>Bacteria</taxon>
        <taxon>Pseudomonadati</taxon>
        <taxon>Deferribacterota</taxon>
        <taxon>Deferribacteres</taxon>
        <taxon>Deferribacterales</taxon>
        <taxon>Deferribacteraceae</taxon>
        <taxon>Deferribacter</taxon>
    </lineage>
</organism>
<protein>
    <recommendedName>
        <fullName evidence="3">Nucleotidyltransferase</fullName>
    </recommendedName>
</protein>
<evidence type="ECO:0008006" key="3">
    <source>
        <dbReference type="Google" id="ProtNLM"/>
    </source>
</evidence>
<dbReference type="STRING" id="639282.DEFDS_0355"/>
<dbReference type="SUPFAM" id="SSF81593">
    <property type="entry name" value="Nucleotidyltransferase substrate binding subunit/domain"/>
    <property type="match status" value="1"/>
</dbReference>
<dbReference type="KEGG" id="ddf:DEFDS_0355"/>
<gene>
    <name evidence="1" type="ordered locus">DEFDS_0355</name>
</gene>
<reference evidence="1 2" key="1">
    <citation type="journal article" date="2010" name="DNA Res.">
        <title>Bacterial lifestyle in a deep-sea hydrothermal vent chimney revealed by the genome sequence of the thermophilic bacterium Deferribacter desulfuricans SSM1.</title>
        <authorList>
            <person name="Takaki Y."/>
            <person name="Shimamura S."/>
            <person name="Nakagawa S."/>
            <person name="Fukuhara Y."/>
            <person name="Horikawa H."/>
            <person name="Ankai A."/>
            <person name="Harada T."/>
            <person name="Hosoyama A."/>
            <person name="Oguchi A."/>
            <person name="Fukui S."/>
            <person name="Fujita N."/>
            <person name="Takami H."/>
            <person name="Takai K."/>
        </authorList>
    </citation>
    <scope>NUCLEOTIDE SEQUENCE [LARGE SCALE GENOMIC DNA]</scope>
    <source>
        <strain evidence="2">DSM 14783 / JCM 11476 / NBRC 101012 / SSM1</strain>
    </source>
</reference>
<dbReference type="AlphaFoldDB" id="D3PB83"/>
<keyword evidence="2" id="KW-1185">Reference proteome</keyword>
<dbReference type="RefSeq" id="WP_013007104.1">
    <property type="nucleotide sequence ID" value="NC_013939.1"/>
</dbReference>
<name>D3PB83_DEFDS</name>
<sequence>MNTERAIKILCDNIYLLIKNVEWLQKSYNKALKLNLNKENLGEEDLEILETLSNRFGRTVDILINKVLRSLDVVELEDISRKLDIVIRAEKRGFVDDYRLLIALKDLKNEFAHEYIQENLIKKFKEIIEQTPFLMDVVEKVYPYVNIKKYCEQNDKVIKY</sequence>
<evidence type="ECO:0000313" key="2">
    <source>
        <dbReference type="Proteomes" id="UP000001520"/>
    </source>
</evidence>
<dbReference type="EMBL" id="AP011529">
    <property type="protein sequence ID" value="BAI79856.1"/>
    <property type="molecule type" value="Genomic_DNA"/>
</dbReference>
<proteinExistence type="predicted"/>
<dbReference type="HOGENOM" id="CLU_142848_0_0_0"/>
<dbReference type="Proteomes" id="UP000001520">
    <property type="component" value="Chromosome"/>
</dbReference>
<evidence type="ECO:0000313" key="1">
    <source>
        <dbReference type="EMBL" id="BAI79856.1"/>
    </source>
</evidence>